<dbReference type="Proteomes" id="UP000192050">
    <property type="component" value="Chromosome"/>
</dbReference>
<evidence type="ECO:0000256" key="7">
    <source>
        <dbReference type="ARBA" id="ARBA00023204"/>
    </source>
</evidence>
<dbReference type="SMART" id="SM00986">
    <property type="entry name" value="UDG"/>
    <property type="match status" value="1"/>
</dbReference>
<evidence type="ECO:0000256" key="1">
    <source>
        <dbReference type="ARBA" id="ARBA00022485"/>
    </source>
</evidence>
<feature type="domain" description="Uracil-DNA glycosylase-like" evidence="10">
    <location>
        <begin position="43"/>
        <end position="212"/>
    </location>
</feature>
<dbReference type="Pfam" id="PF03167">
    <property type="entry name" value="UDG"/>
    <property type="match status" value="1"/>
</dbReference>
<dbReference type="EMBL" id="JABGBP010000206">
    <property type="protein sequence ID" value="NOL60398.1"/>
    <property type="molecule type" value="Genomic_DNA"/>
</dbReference>
<evidence type="ECO:0000256" key="3">
    <source>
        <dbReference type="ARBA" id="ARBA00022763"/>
    </source>
</evidence>
<dbReference type="AlphaFoldDB" id="A0A1V0N4P6"/>
<dbReference type="InterPro" id="IPR005122">
    <property type="entry name" value="Uracil-DNA_glycosylase-like"/>
</dbReference>
<dbReference type="CDD" id="cd10031">
    <property type="entry name" value="UDG-F5_TTUDGB_like"/>
    <property type="match status" value="1"/>
</dbReference>
<evidence type="ECO:0000259" key="10">
    <source>
        <dbReference type="SMART" id="SM00986"/>
    </source>
</evidence>
<dbReference type="SUPFAM" id="SSF52141">
    <property type="entry name" value="Uracil-DNA glycosylase-like"/>
    <property type="match status" value="1"/>
</dbReference>
<evidence type="ECO:0000256" key="5">
    <source>
        <dbReference type="ARBA" id="ARBA00023004"/>
    </source>
</evidence>
<dbReference type="Proteomes" id="UP000546917">
    <property type="component" value="Unassembled WGS sequence"/>
</dbReference>
<keyword evidence="4" id="KW-0378">Hydrolase</keyword>
<gene>
    <name evidence="11" type="primary">udgB</name>
    <name evidence="11" type="ORF">FAD_1237</name>
    <name evidence="12" type="ORF">HLB00_06070</name>
</gene>
<evidence type="ECO:0000256" key="4">
    <source>
        <dbReference type="ARBA" id="ARBA00022801"/>
    </source>
</evidence>
<reference evidence="12 14" key="2">
    <citation type="submission" date="2020-05" db="EMBL/GenBank/DDBJ databases">
        <authorList>
            <person name="Zhang R."/>
        </authorList>
    </citation>
    <scope>NUCLEOTIDE SEQUENCE [LARGE SCALE GENOMIC DNA]</scope>
    <source>
        <strain evidence="12 14">DSM 28986</strain>
    </source>
</reference>
<dbReference type="PANTHER" id="PTHR33693:SF3">
    <property type="entry name" value="TYPE-5 URACIL-DNA GLYCOSYLASE"/>
    <property type="match status" value="1"/>
</dbReference>
<dbReference type="RefSeq" id="WP_081142651.1">
    <property type="nucleotide sequence ID" value="NZ_CP015363.1"/>
</dbReference>
<dbReference type="GeneID" id="84217833"/>
<reference evidence="11 13" key="1">
    <citation type="submission" date="2011-10" db="EMBL/GenBank/DDBJ databases">
        <title>Metabolic and evolutionary patterns in the extreme acidophile Ferroplasma acidiphilum.</title>
        <authorList>
            <person name="Golyshina O.V."/>
            <person name="Kozyavkin S.A."/>
            <person name="Tatusov R.L."/>
            <person name="Slesarev A.I."/>
            <person name="Golyshin P.N."/>
        </authorList>
    </citation>
    <scope>NUCLEOTIDE SEQUENCE [LARGE SCALE GENOMIC DNA]</scope>
    <source>
        <strain evidence="11">Berkeley</strain>
        <strain evidence="13">Y</strain>
    </source>
</reference>
<evidence type="ECO:0000313" key="13">
    <source>
        <dbReference type="Proteomes" id="UP000192050"/>
    </source>
</evidence>
<dbReference type="InterPro" id="IPR044147">
    <property type="entry name" value="UdgB-like"/>
</dbReference>
<dbReference type="EMBL" id="CP015363">
    <property type="protein sequence ID" value="ARD85108.1"/>
    <property type="molecule type" value="Genomic_DNA"/>
</dbReference>
<evidence type="ECO:0000256" key="2">
    <source>
        <dbReference type="ARBA" id="ARBA00022723"/>
    </source>
</evidence>
<evidence type="ECO:0000313" key="11">
    <source>
        <dbReference type="EMBL" id="ARD85108.1"/>
    </source>
</evidence>
<keyword evidence="7" id="KW-0234">DNA repair</keyword>
<comment type="similarity">
    <text evidence="8">Belongs to the uracil-DNA glycosylase (UDG) superfamily. Type 5 (UDGb) family.</text>
</comment>
<organism evidence="11 13">
    <name type="scientific">Ferroplasma acidiphilum</name>
    <dbReference type="NCBI Taxonomy" id="74969"/>
    <lineage>
        <taxon>Archaea</taxon>
        <taxon>Methanobacteriati</taxon>
        <taxon>Thermoplasmatota</taxon>
        <taxon>Thermoplasmata</taxon>
        <taxon>Thermoplasmatales</taxon>
        <taxon>Ferroplasmaceae</taxon>
        <taxon>Ferroplasma</taxon>
    </lineage>
</organism>
<dbReference type="GO" id="GO:0004844">
    <property type="term" value="F:uracil DNA N-glycosylase activity"/>
    <property type="evidence" value="ECO:0007669"/>
    <property type="project" value="InterPro"/>
</dbReference>
<dbReference type="PANTHER" id="PTHR33693">
    <property type="entry name" value="TYPE-5 URACIL-DNA GLYCOSYLASE"/>
    <property type="match status" value="1"/>
</dbReference>
<proteinExistence type="inferred from homology"/>
<dbReference type="GO" id="GO:0006284">
    <property type="term" value="P:base-excision repair"/>
    <property type="evidence" value="ECO:0007669"/>
    <property type="project" value="InterPro"/>
</dbReference>
<dbReference type="Gene3D" id="3.40.470.10">
    <property type="entry name" value="Uracil-DNA glycosylase-like domain"/>
    <property type="match status" value="1"/>
</dbReference>
<dbReference type="InterPro" id="IPR036895">
    <property type="entry name" value="Uracil-DNA_glycosylase-like_sf"/>
</dbReference>
<protein>
    <recommendedName>
        <fullName evidence="9">Type-5 uracil-DNA glycosylase</fullName>
    </recommendedName>
</protein>
<evidence type="ECO:0000313" key="12">
    <source>
        <dbReference type="EMBL" id="NOL60398.1"/>
    </source>
</evidence>
<dbReference type="InterPro" id="IPR051536">
    <property type="entry name" value="UDG_Type-4/5"/>
</dbReference>
<evidence type="ECO:0000256" key="9">
    <source>
        <dbReference type="ARBA" id="ARBA00023887"/>
    </source>
</evidence>
<dbReference type="KEGG" id="fai:FAD_1237"/>
<keyword evidence="2" id="KW-0479">Metal-binding</keyword>
<dbReference type="SMART" id="SM00987">
    <property type="entry name" value="UreE_C"/>
    <property type="match status" value="1"/>
</dbReference>
<dbReference type="GO" id="GO:0046872">
    <property type="term" value="F:metal ion binding"/>
    <property type="evidence" value="ECO:0007669"/>
    <property type="project" value="UniProtKB-KW"/>
</dbReference>
<dbReference type="GO" id="GO:0051539">
    <property type="term" value="F:4 iron, 4 sulfur cluster binding"/>
    <property type="evidence" value="ECO:0007669"/>
    <property type="project" value="UniProtKB-KW"/>
</dbReference>
<accession>A0A1V0N4P6</accession>
<keyword evidence="1" id="KW-0004">4Fe-4S</keyword>
<dbReference type="GO" id="GO:0033958">
    <property type="term" value="F:DNA-deoxyinosine glycosylase activity"/>
    <property type="evidence" value="ECO:0007669"/>
    <property type="project" value="InterPro"/>
</dbReference>
<sequence length="220" mass="24810">MNIEKLNREIISCRKCTRLVEYRSSRSPRAGFAGETYWNKPITGYGSIGSRILIVGLAPAFDGGNRTGRIFTGDKSSDFLISSLYAAGLANMPTSERKDDGLKYIDTYITLALKCAPPDNKPEKEELNNCSGFFEKEIEQMENLKAILCLGKIAFDSTLKFFRAHQINTRGIKFIHGKYYNIGGVRLYCSYHPSPRNVNTGLLRKEEFISLLKKIRNFVG</sequence>
<keyword evidence="13" id="KW-1185">Reference proteome</keyword>
<keyword evidence="6" id="KW-0411">Iron-sulfur</keyword>
<evidence type="ECO:0000313" key="14">
    <source>
        <dbReference type="Proteomes" id="UP000546917"/>
    </source>
</evidence>
<evidence type="ECO:0000256" key="6">
    <source>
        <dbReference type="ARBA" id="ARBA00023014"/>
    </source>
</evidence>
<evidence type="ECO:0000256" key="8">
    <source>
        <dbReference type="ARBA" id="ARBA00023779"/>
    </source>
</evidence>
<name>A0A1V0N4P6_9ARCH</name>
<keyword evidence="5" id="KW-0408">Iron</keyword>
<dbReference type="OrthoDB" id="8612at2157"/>
<keyword evidence="3" id="KW-0227">DNA damage</keyword>
<dbReference type="STRING" id="74969.FAD_1237"/>